<dbReference type="Gene3D" id="3.40.50.300">
    <property type="entry name" value="P-loop containing nucleotide triphosphate hydrolases"/>
    <property type="match status" value="1"/>
</dbReference>
<dbReference type="Pfam" id="PF00931">
    <property type="entry name" value="NB-ARC"/>
    <property type="match status" value="1"/>
</dbReference>
<evidence type="ECO:0000313" key="11">
    <source>
        <dbReference type="RefSeq" id="XP_020982801.1"/>
    </source>
</evidence>
<organism evidence="10 11">
    <name type="scientific">Arachis duranensis</name>
    <name type="common">Wild peanut</name>
    <dbReference type="NCBI Taxonomy" id="130453"/>
    <lineage>
        <taxon>Eukaryota</taxon>
        <taxon>Viridiplantae</taxon>
        <taxon>Streptophyta</taxon>
        <taxon>Embryophyta</taxon>
        <taxon>Tracheophyta</taxon>
        <taxon>Spermatophyta</taxon>
        <taxon>Magnoliopsida</taxon>
        <taxon>eudicotyledons</taxon>
        <taxon>Gunneridae</taxon>
        <taxon>Pentapetalae</taxon>
        <taxon>rosids</taxon>
        <taxon>fabids</taxon>
        <taxon>Fabales</taxon>
        <taxon>Fabaceae</taxon>
        <taxon>Papilionoideae</taxon>
        <taxon>50 kb inversion clade</taxon>
        <taxon>dalbergioids sensu lato</taxon>
        <taxon>Dalbergieae</taxon>
        <taxon>Pterocarpus clade</taxon>
        <taxon>Arachis</taxon>
    </lineage>
</organism>
<comment type="similarity">
    <text evidence="1">Belongs to the disease resistance NB-LRR family.</text>
</comment>
<dbReference type="Proteomes" id="UP000515211">
    <property type="component" value="Chromosome 7"/>
</dbReference>
<dbReference type="FunFam" id="1.10.10.10:FF:000322">
    <property type="entry name" value="Probable disease resistance protein At1g63360"/>
    <property type="match status" value="1"/>
</dbReference>
<keyword evidence="10" id="KW-1185">Reference proteome</keyword>
<dbReference type="InterPro" id="IPR002182">
    <property type="entry name" value="NB-ARC"/>
</dbReference>
<keyword evidence="6" id="KW-0067">ATP-binding</keyword>
<feature type="coiled-coil region" evidence="7">
    <location>
        <begin position="34"/>
        <end position="92"/>
    </location>
</feature>
<accession>A0A6P5MIE4</accession>
<keyword evidence="4" id="KW-0547">Nucleotide-binding</keyword>
<keyword evidence="3" id="KW-0677">Repeat</keyword>
<protein>
    <submittedName>
        <fullName evidence="11">Probable disease resistance protein At4g27220</fullName>
    </submittedName>
</protein>
<dbReference type="InterPro" id="IPR027417">
    <property type="entry name" value="P-loop_NTPase"/>
</dbReference>
<reference evidence="11" key="2">
    <citation type="submission" date="2025-08" db="UniProtKB">
        <authorList>
            <consortium name="RefSeq"/>
        </authorList>
    </citation>
    <scope>IDENTIFICATION</scope>
    <source>
        <tissue evidence="11">Whole plant</tissue>
    </source>
</reference>
<dbReference type="PANTHER" id="PTHR33463:SF183">
    <property type="entry name" value="NB-ARC DOMAIN DISEASE RESISTANCE PROTEIN"/>
    <property type="match status" value="1"/>
</dbReference>
<dbReference type="AlphaFoldDB" id="A0A6P5MIE4"/>
<evidence type="ECO:0000256" key="1">
    <source>
        <dbReference type="ARBA" id="ARBA00008894"/>
    </source>
</evidence>
<feature type="domain" description="Disease resistance protein At4g27190-like leucine-rich repeats" evidence="9">
    <location>
        <begin position="1131"/>
        <end position="1240"/>
    </location>
</feature>
<dbReference type="InterPro" id="IPR032675">
    <property type="entry name" value="LRR_dom_sf"/>
</dbReference>
<feature type="domain" description="Disease resistance protein At4g27190-like leucine-rich repeats" evidence="9">
    <location>
        <begin position="1040"/>
        <end position="1121"/>
    </location>
</feature>
<dbReference type="FunFam" id="3.40.50.300:FF:001091">
    <property type="entry name" value="Probable disease resistance protein At1g61300"/>
    <property type="match status" value="1"/>
</dbReference>
<keyword evidence="2" id="KW-0433">Leucine-rich repeat</keyword>
<dbReference type="Gene3D" id="3.80.10.10">
    <property type="entry name" value="Ribonuclease Inhibitor"/>
    <property type="match status" value="3"/>
</dbReference>
<dbReference type="InterPro" id="IPR057135">
    <property type="entry name" value="At4g27190-like_LRR"/>
</dbReference>
<gene>
    <name evidence="11" type="primary">LOC107496392</name>
</gene>
<dbReference type="PANTHER" id="PTHR33463">
    <property type="entry name" value="NB-ARC DOMAIN-CONTAINING PROTEIN-RELATED"/>
    <property type="match status" value="1"/>
</dbReference>
<proteinExistence type="inferred from homology"/>
<dbReference type="GO" id="GO:0005524">
    <property type="term" value="F:ATP binding"/>
    <property type="evidence" value="ECO:0007669"/>
    <property type="project" value="UniProtKB-KW"/>
</dbReference>
<dbReference type="InterPro" id="IPR036388">
    <property type="entry name" value="WH-like_DNA-bd_sf"/>
</dbReference>
<dbReference type="GeneID" id="107496392"/>
<evidence type="ECO:0000256" key="2">
    <source>
        <dbReference type="ARBA" id="ARBA00022614"/>
    </source>
</evidence>
<name>A0A6P5MIE4_ARADU</name>
<dbReference type="InterPro" id="IPR050905">
    <property type="entry name" value="Plant_NBS-LRR"/>
</dbReference>
<feature type="domain" description="NB-ARC" evidence="8">
    <location>
        <begin position="155"/>
        <end position="320"/>
    </location>
</feature>
<dbReference type="Gene3D" id="1.10.10.10">
    <property type="entry name" value="Winged helix-like DNA-binding domain superfamily/Winged helix DNA-binding domain"/>
    <property type="match status" value="1"/>
</dbReference>
<dbReference type="Gene3D" id="1.10.8.430">
    <property type="entry name" value="Helical domain of apoptotic protease-activating factors"/>
    <property type="match status" value="1"/>
</dbReference>
<dbReference type="GO" id="GO:0006952">
    <property type="term" value="P:defense response"/>
    <property type="evidence" value="ECO:0007669"/>
    <property type="project" value="UniProtKB-KW"/>
</dbReference>
<evidence type="ECO:0000259" key="8">
    <source>
        <dbReference type="Pfam" id="PF00931"/>
    </source>
</evidence>
<dbReference type="KEGG" id="adu:107496392"/>
<dbReference type="PRINTS" id="PR00364">
    <property type="entry name" value="DISEASERSIST"/>
</dbReference>
<evidence type="ECO:0000256" key="5">
    <source>
        <dbReference type="ARBA" id="ARBA00022821"/>
    </source>
</evidence>
<keyword evidence="7" id="KW-0175">Coiled coil</keyword>
<feature type="domain" description="Disease resistance protein At4g27190-like leucine-rich repeats" evidence="9">
    <location>
        <begin position="915"/>
        <end position="1023"/>
    </location>
</feature>
<reference evidence="10" key="1">
    <citation type="journal article" date="2016" name="Nat. Genet.">
        <title>The genome sequences of Arachis duranensis and Arachis ipaensis, the diploid ancestors of cultivated peanut.</title>
        <authorList>
            <person name="Bertioli D.J."/>
            <person name="Cannon S.B."/>
            <person name="Froenicke L."/>
            <person name="Huang G."/>
            <person name="Farmer A.D."/>
            <person name="Cannon E.K."/>
            <person name="Liu X."/>
            <person name="Gao D."/>
            <person name="Clevenger J."/>
            <person name="Dash S."/>
            <person name="Ren L."/>
            <person name="Moretzsohn M.C."/>
            <person name="Shirasawa K."/>
            <person name="Huang W."/>
            <person name="Vidigal B."/>
            <person name="Abernathy B."/>
            <person name="Chu Y."/>
            <person name="Niederhuth C.E."/>
            <person name="Umale P."/>
            <person name="Araujo A.C."/>
            <person name="Kozik A."/>
            <person name="Kim K.D."/>
            <person name="Burow M.D."/>
            <person name="Varshney R.K."/>
            <person name="Wang X."/>
            <person name="Zhang X."/>
            <person name="Barkley N."/>
            <person name="Guimaraes P.M."/>
            <person name="Isobe S."/>
            <person name="Guo B."/>
            <person name="Liao B."/>
            <person name="Stalker H.T."/>
            <person name="Schmitz R.J."/>
            <person name="Scheffler B.E."/>
            <person name="Leal-Bertioli S.C."/>
            <person name="Xun X."/>
            <person name="Jackson S.A."/>
            <person name="Michelmore R."/>
            <person name="Ozias-Akins P."/>
        </authorList>
    </citation>
    <scope>NUCLEOTIDE SEQUENCE [LARGE SCALE GENOMIC DNA]</scope>
    <source>
        <strain evidence="10">cv. V14167</strain>
    </source>
</reference>
<sequence>MAEIFISIAAKISEYAVDLAIRQGQYLFRAGRFIKNLEKEKQKLISILGSVQKRVEATDKTEQVKDSVLKWINEAEKLVEEVENLETEVETNGSCFKGQCSIGKRYNLCKKMQQKIESLINLNKNGQFDAISFPAPIPGSEYLYPGNIVYFKSTQKALDQILEALQDDSINLIGLYGMGGSGKTILVKAVGNKAKTMNLFDRVVLATVSQTPDIKEIQKEIAELMGLKFSEENKASRAIRISLGLQSKERILVILDDVWAKLKLEDIGIPCEEGNQSSCKVLLTTRLRGVCTLMNCQREIPLHLLSEEEAWMFFKEYSGRGDNSPSELLKVASNVAVECKGLPIAIEAVGSSLKKKPIEVWKAALYCLKQSKPMDVEDGVRDAFSCIELSYNHLRSKRDKLMFLMCSMFPEDHEIFVEDLIRYGVGLGICGEVESIDTARNQLRASINKLINSCLLMHSDKNKEHFSNVNRADHVKMHDMVRDTALWIASRSENKKILVNLVKDLNTLVENGDINDYFAVSSWNKKTNRIAAQVTAPKLEFLLLSSRMSLDIASASFEGLKEIKVMAIISEGFRTLLSLPHSTQSLTNLQTLCLRGWDLDDISFILNLTKLEVLDLRACRFKQIPKEIERLNKLKLLDLQGCAVLENYNSEAIGNCEQLEELYVSGPSFHKDDKCMFPCQTFLDDVISSNLQRYILELGPLQTYGHGINENSSVRSLSLKEFDISKFGASKMNLLQRAEDIYLNRLRGGCKNVAPELVKAAGSMNDLTKLRLRSCSEIECIIDTSSSGSYFQLDALMPGLVKLELEEVENLKELCHGSPMHALGFFEKLEELYIRKCEQLRNIFPANCELRSLKILKIDGRGLYQPTVAISCAAVALFSMSAAKSLEQLEELSIADCKDLRCIISNEEDNGNEDISQALNNSQSMLPNLKKLCIHYCPKLEFVLPSFCVGLEKLQEIDIFKASELKYIFGNEYQNEIQTKLPNLKSLKLQNLANLIQICRGNSQPWWPCLRELRCVNCPKLSTSCVNVMVRSTMRQQHLHKGVSLEEDQGKHLASELEQVEFRGFSELRFIWSDPTNRQILSLQHLQYLKVDGCAKLKSIFSAVILRSLPELTSLVIQGCNELEEIVSENEELHHDLSNTKVVCFPKLRNLTVKNCNKLKSIFCVSVLGMPPQLSYLHISDAAELVQVFRNSSDKIVFPNLREMKLNKLPCLVDICIGFELLQPMKAVKIMVDQCPNFTSISEAT</sequence>
<dbReference type="RefSeq" id="XP_020982801.1">
    <property type="nucleotide sequence ID" value="XM_021127142.2"/>
</dbReference>
<evidence type="ECO:0000256" key="7">
    <source>
        <dbReference type="SAM" id="Coils"/>
    </source>
</evidence>
<evidence type="ECO:0000256" key="3">
    <source>
        <dbReference type="ARBA" id="ARBA00022737"/>
    </source>
</evidence>
<evidence type="ECO:0000313" key="10">
    <source>
        <dbReference type="Proteomes" id="UP000515211"/>
    </source>
</evidence>
<dbReference type="Pfam" id="PF23247">
    <property type="entry name" value="LRR_RPS2"/>
    <property type="match status" value="4"/>
</dbReference>
<evidence type="ECO:0000256" key="6">
    <source>
        <dbReference type="ARBA" id="ARBA00022840"/>
    </source>
</evidence>
<dbReference type="SUPFAM" id="SSF52058">
    <property type="entry name" value="L domain-like"/>
    <property type="match status" value="1"/>
</dbReference>
<dbReference type="SUPFAM" id="SSF52540">
    <property type="entry name" value="P-loop containing nucleoside triphosphate hydrolases"/>
    <property type="match status" value="1"/>
</dbReference>
<dbReference type="GO" id="GO:0043531">
    <property type="term" value="F:ADP binding"/>
    <property type="evidence" value="ECO:0007669"/>
    <property type="project" value="InterPro"/>
</dbReference>
<feature type="domain" description="Disease resistance protein At4g27190-like leucine-rich repeats" evidence="9">
    <location>
        <begin position="750"/>
        <end position="858"/>
    </location>
</feature>
<evidence type="ECO:0000259" key="9">
    <source>
        <dbReference type="Pfam" id="PF23247"/>
    </source>
</evidence>
<dbReference type="InterPro" id="IPR042197">
    <property type="entry name" value="Apaf_helical"/>
</dbReference>
<keyword evidence="5" id="KW-0611">Plant defense</keyword>
<evidence type="ECO:0000256" key="4">
    <source>
        <dbReference type="ARBA" id="ARBA00022741"/>
    </source>
</evidence>